<keyword evidence="2" id="KW-1003">Cell membrane</keyword>
<evidence type="ECO:0000256" key="6">
    <source>
        <dbReference type="ARBA" id="ARBA00023315"/>
    </source>
</evidence>
<reference evidence="8" key="1">
    <citation type="journal article" date="2019" name="Int. J. Syst. Evol. Microbiol.">
        <title>The Global Catalogue of Microorganisms (GCM) 10K type strain sequencing project: providing services to taxonomists for standard genome sequencing and annotation.</title>
        <authorList>
            <consortium name="The Broad Institute Genomics Platform"/>
            <consortium name="The Broad Institute Genome Sequencing Center for Infectious Disease"/>
            <person name="Wu L."/>
            <person name="Ma J."/>
        </authorList>
    </citation>
    <scope>NUCLEOTIDE SEQUENCE [LARGE SCALE GENOMIC DNA]</scope>
    <source>
        <strain evidence="8">IBRC-M 10906</strain>
    </source>
</reference>
<gene>
    <name evidence="7" type="ORF">ACFS2C_05355</name>
</gene>
<comment type="subcellular location">
    <subcellularLocation>
        <location evidence="1">Cell inner membrane</location>
    </subcellularLocation>
</comment>
<accession>A0ABW5W896</accession>
<dbReference type="CDD" id="cd07984">
    <property type="entry name" value="LPLAT_LABLAT-like"/>
    <property type="match status" value="1"/>
</dbReference>
<dbReference type="EMBL" id="JBHUOF010000005">
    <property type="protein sequence ID" value="MFD2798818.1"/>
    <property type="molecule type" value="Genomic_DNA"/>
</dbReference>
<dbReference type="GO" id="GO:0016746">
    <property type="term" value="F:acyltransferase activity"/>
    <property type="evidence" value="ECO:0007669"/>
    <property type="project" value="UniProtKB-KW"/>
</dbReference>
<evidence type="ECO:0000313" key="7">
    <source>
        <dbReference type="EMBL" id="MFD2798818.1"/>
    </source>
</evidence>
<dbReference type="Proteomes" id="UP001597478">
    <property type="component" value="Unassembled WGS sequence"/>
</dbReference>
<keyword evidence="6 7" id="KW-0012">Acyltransferase</keyword>
<keyword evidence="8" id="KW-1185">Reference proteome</keyword>
<protein>
    <submittedName>
        <fullName evidence="7">Phosphatidylinositol mannoside acyltransferase</fullName>
    </submittedName>
</protein>
<evidence type="ECO:0000256" key="2">
    <source>
        <dbReference type="ARBA" id="ARBA00022475"/>
    </source>
</evidence>
<evidence type="ECO:0000313" key="8">
    <source>
        <dbReference type="Proteomes" id="UP001597478"/>
    </source>
</evidence>
<keyword evidence="4" id="KW-0808">Transferase</keyword>
<evidence type="ECO:0000256" key="5">
    <source>
        <dbReference type="ARBA" id="ARBA00023136"/>
    </source>
</evidence>
<name>A0ABW5W896_9PSEU</name>
<keyword evidence="5" id="KW-0472">Membrane</keyword>
<dbReference type="NCBIfam" id="NF005919">
    <property type="entry name" value="PRK07920.1"/>
    <property type="match status" value="1"/>
</dbReference>
<dbReference type="RefSeq" id="WP_377388930.1">
    <property type="nucleotide sequence ID" value="NZ_JBHSAN010000014.1"/>
</dbReference>
<comment type="caution">
    <text evidence="7">The sequence shown here is derived from an EMBL/GenBank/DDBJ whole genome shotgun (WGS) entry which is preliminary data.</text>
</comment>
<evidence type="ECO:0000256" key="1">
    <source>
        <dbReference type="ARBA" id="ARBA00004533"/>
    </source>
</evidence>
<dbReference type="Pfam" id="PF03279">
    <property type="entry name" value="Lip_A_acyltrans"/>
    <property type="match status" value="1"/>
</dbReference>
<dbReference type="InterPro" id="IPR004960">
    <property type="entry name" value="LipA_acyltrans"/>
</dbReference>
<keyword evidence="3" id="KW-0997">Cell inner membrane</keyword>
<sequence>MSRFTARLADAGYAAGWRFVPKVPKAVAGAVFAGAADLLARRDRGGVGQLRANLRRVVPQADKAELDDLTRRALRSYARYWHEAFRLPSADPDELCEHIDLSGAEYLEAALAEGNGAVVALPHTGNWDVAGVWAVKNFGSFTTVAERLQPESLYQRFVAYRESLGFEVVPADGSVSFRLLLRRLRENGIVCLVGDRDITRSGLPVTFFGEDARFPPGPARLAAATGAALLPVGAWFTDGGWGLRIHPRIRVTSRHEVPAATQALADVFQGDIAAHPTDWHMLQRFFSADRDDTDTDEPAAVAG</sequence>
<evidence type="ECO:0000256" key="4">
    <source>
        <dbReference type="ARBA" id="ARBA00022679"/>
    </source>
</evidence>
<evidence type="ECO:0000256" key="3">
    <source>
        <dbReference type="ARBA" id="ARBA00022519"/>
    </source>
</evidence>
<dbReference type="PANTHER" id="PTHR30606:SF10">
    <property type="entry name" value="PHOSPHATIDYLINOSITOL MANNOSIDE ACYLTRANSFERASE"/>
    <property type="match status" value="1"/>
</dbReference>
<proteinExistence type="predicted"/>
<organism evidence="7 8">
    <name type="scientific">Prauserella oleivorans</name>
    <dbReference type="NCBI Taxonomy" id="1478153"/>
    <lineage>
        <taxon>Bacteria</taxon>
        <taxon>Bacillati</taxon>
        <taxon>Actinomycetota</taxon>
        <taxon>Actinomycetes</taxon>
        <taxon>Pseudonocardiales</taxon>
        <taxon>Pseudonocardiaceae</taxon>
        <taxon>Prauserella</taxon>
    </lineage>
</organism>
<dbReference type="PANTHER" id="PTHR30606">
    <property type="entry name" value="LIPID A BIOSYNTHESIS LAUROYL ACYLTRANSFERASE"/>
    <property type="match status" value="1"/>
</dbReference>